<dbReference type="EMBL" id="JAVDTF010000003">
    <property type="protein sequence ID" value="MDR6784595.1"/>
    <property type="molecule type" value="Genomic_DNA"/>
</dbReference>
<proteinExistence type="predicted"/>
<dbReference type="Proteomes" id="UP001246858">
    <property type="component" value="Unassembled WGS sequence"/>
</dbReference>
<accession>A0ACC6KZI8</accession>
<protein>
    <submittedName>
        <fullName evidence="1">Uncharacterized protein (TIGR02594 family)</fullName>
    </submittedName>
</protein>
<sequence>MGAIKVCIVLVCLAAAGSGWGFGRSTLKEETGYERVVRIARKEISVREISENSSPRIREYLSCVGIKEAAPWCASFVSWCHKEAGFAQPRTPWSPSLFPKARVVKEPLPGCVFGIYFNALGRVAHCGVVVKLHGGNVYTVEGNTSVAGSREGDGVYARVRHRRTIYCYADWIGRI</sequence>
<keyword evidence="2" id="KW-1185">Reference proteome</keyword>
<evidence type="ECO:0000313" key="1">
    <source>
        <dbReference type="EMBL" id="MDR6784595.1"/>
    </source>
</evidence>
<evidence type="ECO:0000313" key="2">
    <source>
        <dbReference type="Proteomes" id="UP001246858"/>
    </source>
</evidence>
<reference evidence="1" key="1">
    <citation type="submission" date="2023-07" db="EMBL/GenBank/DDBJ databases">
        <title>Sorghum-associated microbial communities from plants grown in Nebraska, USA.</title>
        <authorList>
            <person name="Schachtman D."/>
        </authorList>
    </citation>
    <scope>NUCLEOTIDE SEQUENCE</scope>
    <source>
        <strain evidence="1">2697</strain>
    </source>
</reference>
<gene>
    <name evidence="1" type="ORF">J2X78_003169</name>
</gene>
<name>A0ACC6KZI8_9SPHI</name>
<organism evidence="1 2">
    <name type="scientific">Pedobacter africanus</name>
    <dbReference type="NCBI Taxonomy" id="151894"/>
    <lineage>
        <taxon>Bacteria</taxon>
        <taxon>Pseudomonadati</taxon>
        <taxon>Bacteroidota</taxon>
        <taxon>Sphingobacteriia</taxon>
        <taxon>Sphingobacteriales</taxon>
        <taxon>Sphingobacteriaceae</taxon>
        <taxon>Pedobacter</taxon>
    </lineage>
</organism>
<comment type="caution">
    <text evidence="1">The sequence shown here is derived from an EMBL/GenBank/DDBJ whole genome shotgun (WGS) entry which is preliminary data.</text>
</comment>